<dbReference type="Proteomes" id="UP001521785">
    <property type="component" value="Unassembled WGS sequence"/>
</dbReference>
<evidence type="ECO:0000313" key="4">
    <source>
        <dbReference type="Proteomes" id="UP001521785"/>
    </source>
</evidence>
<organism evidence="3 4">
    <name type="scientific">Paraconiothyrium brasiliense</name>
    <dbReference type="NCBI Taxonomy" id="300254"/>
    <lineage>
        <taxon>Eukaryota</taxon>
        <taxon>Fungi</taxon>
        <taxon>Dikarya</taxon>
        <taxon>Ascomycota</taxon>
        <taxon>Pezizomycotina</taxon>
        <taxon>Dothideomycetes</taxon>
        <taxon>Pleosporomycetidae</taxon>
        <taxon>Pleosporales</taxon>
        <taxon>Massarineae</taxon>
        <taxon>Didymosphaeriaceae</taxon>
        <taxon>Paraconiothyrium</taxon>
    </lineage>
</organism>
<dbReference type="EMBL" id="JAKJXO020000004">
    <property type="protein sequence ID" value="KAL1606683.1"/>
    <property type="molecule type" value="Genomic_DNA"/>
</dbReference>
<keyword evidence="2" id="KW-0472">Membrane</keyword>
<feature type="compositionally biased region" description="Polar residues" evidence="1">
    <location>
        <begin position="9"/>
        <end position="19"/>
    </location>
</feature>
<proteinExistence type="predicted"/>
<name>A0ABR3RQH6_9PLEO</name>
<feature type="region of interest" description="Disordered" evidence="1">
    <location>
        <begin position="72"/>
        <end position="91"/>
    </location>
</feature>
<feature type="compositionally biased region" description="Basic and acidic residues" evidence="1">
    <location>
        <begin position="39"/>
        <end position="49"/>
    </location>
</feature>
<feature type="compositionally biased region" description="Polar residues" evidence="1">
    <location>
        <begin position="50"/>
        <end position="66"/>
    </location>
</feature>
<keyword evidence="4" id="KW-1185">Reference proteome</keyword>
<protein>
    <submittedName>
        <fullName evidence="3">Uncharacterized protein</fullName>
    </submittedName>
</protein>
<keyword evidence="2" id="KW-0812">Transmembrane</keyword>
<accession>A0ABR3RQH6</accession>
<feature type="region of interest" description="Disordered" evidence="1">
    <location>
        <begin position="1"/>
        <end position="66"/>
    </location>
</feature>
<keyword evidence="2" id="KW-1133">Transmembrane helix</keyword>
<feature type="transmembrane region" description="Helical" evidence="2">
    <location>
        <begin position="117"/>
        <end position="141"/>
    </location>
</feature>
<reference evidence="3 4" key="1">
    <citation type="submission" date="2024-02" db="EMBL/GenBank/DDBJ databases">
        <title>De novo assembly and annotation of 12 fungi associated with fruit tree decline syndrome in Ontario, Canada.</title>
        <authorList>
            <person name="Sulman M."/>
            <person name="Ellouze W."/>
            <person name="Ilyukhin E."/>
        </authorList>
    </citation>
    <scope>NUCLEOTIDE SEQUENCE [LARGE SCALE GENOMIC DNA]</scope>
    <source>
        <strain evidence="3 4">M42-189</strain>
    </source>
</reference>
<evidence type="ECO:0000313" key="3">
    <source>
        <dbReference type="EMBL" id="KAL1606683.1"/>
    </source>
</evidence>
<comment type="caution">
    <text evidence="3">The sequence shown here is derived from an EMBL/GenBank/DDBJ whole genome shotgun (WGS) entry which is preliminary data.</text>
</comment>
<evidence type="ECO:0000256" key="1">
    <source>
        <dbReference type="SAM" id="MobiDB-lite"/>
    </source>
</evidence>
<sequence length="435" mass="46530">MKTPGADTPETNVFFTTSAAGGEGRPRTTKTTRTEDDDAKPAQTDDKTQPDATQPAESGPSSIRHTVATVTTISEPATEPTSARETNTDAASTVPSLVASAADGNGGSGGGGVSPGAVAGIGIATAIVGAAIAFFAAFMLFKRRRPSKHGHSESSTNFITKGDQPSYVQVSQVGPPPILAAAMPTSKSIDLSDLSHSSDFLAGVLPPAADEQTVQNRVTALFGQILKHVDDFYRDVHATLTPTMQNDLKKFGDASMNLAQELEHSSFPTTAIKHALVGYVLHIVAPEAENQSTLFPTEVAGLRQNERSFESPDDQAAYILYKRLAAHLHTPPTSSLQSRQSDIREAAEHFALTFFPWANPAYADQDKDENLVDAINNALDLSLWLFGQPYLYEWVWEEVGRRGTVISPGMIRVTDERGRMLDRPSRVVDAAIAAG</sequence>
<evidence type="ECO:0000256" key="2">
    <source>
        <dbReference type="SAM" id="Phobius"/>
    </source>
</evidence>
<gene>
    <name evidence="3" type="ORF">SLS60_004090</name>
</gene>